<organism evidence="5 6">
    <name type="scientific">Biomphalaria pfeifferi</name>
    <name type="common">Bloodfluke planorb</name>
    <name type="synonym">Freshwater snail</name>
    <dbReference type="NCBI Taxonomy" id="112525"/>
    <lineage>
        <taxon>Eukaryota</taxon>
        <taxon>Metazoa</taxon>
        <taxon>Spiralia</taxon>
        <taxon>Lophotrochozoa</taxon>
        <taxon>Mollusca</taxon>
        <taxon>Gastropoda</taxon>
        <taxon>Heterobranchia</taxon>
        <taxon>Euthyneura</taxon>
        <taxon>Panpulmonata</taxon>
        <taxon>Hygrophila</taxon>
        <taxon>Lymnaeoidea</taxon>
        <taxon>Planorbidae</taxon>
        <taxon>Biomphalaria</taxon>
    </lineage>
</organism>
<dbReference type="InterPro" id="IPR011010">
    <property type="entry name" value="DNA_brk_join_enz"/>
</dbReference>
<reference evidence="5" key="1">
    <citation type="journal article" date="2023" name="PLoS Negl. Trop. Dis.">
        <title>A genome sequence for Biomphalaria pfeifferi, the major vector snail for the human-infecting parasite Schistosoma mansoni.</title>
        <authorList>
            <person name="Bu L."/>
            <person name="Lu L."/>
            <person name="Laidemitt M.R."/>
            <person name="Zhang S.M."/>
            <person name="Mutuku M."/>
            <person name="Mkoji G."/>
            <person name="Steinauer M."/>
            <person name="Loker E.S."/>
        </authorList>
    </citation>
    <scope>NUCLEOTIDE SEQUENCE</scope>
    <source>
        <tissue evidence="5">Whole Snail</tissue>
    </source>
</reference>
<keyword evidence="6" id="KW-1185">Reference proteome</keyword>
<dbReference type="Gene3D" id="1.10.150.130">
    <property type="match status" value="1"/>
</dbReference>
<dbReference type="EMBL" id="JASAOG010000445">
    <property type="protein sequence ID" value="KAK0039484.1"/>
    <property type="molecule type" value="Genomic_DNA"/>
</dbReference>
<keyword evidence="2" id="KW-0233">DNA recombination</keyword>
<evidence type="ECO:0000259" key="3">
    <source>
        <dbReference type="Pfam" id="PF12834"/>
    </source>
</evidence>
<dbReference type="AlphaFoldDB" id="A0AAD8EUQ8"/>
<gene>
    <name evidence="5" type="ORF">Bpfe_031071</name>
</gene>
<dbReference type="Gene3D" id="1.10.443.10">
    <property type="entry name" value="Intergrase catalytic core"/>
    <property type="match status" value="1"/>
</dbReference>
<evidence type="ECO:0000259" key="4">
    <source>
        <dbReference type="Pfam" id="PF12835"/>
    </source>
</evidence>
<sequence>MGTRDWRRVLGAILRMHNHEHSSKHKGVSLKTMNDRQKFLMSFFGELRKETPFRNADPRDLGTRHIEVMVERWVARGLATATIHNYLSFLRTFAGWTGKHGMVRAPEHYVGETSPHAHRCQVASEDHSWSAKEVDALALIAKVAEADAWVGLQLELCYHFGMRGKEARHFRPHGCIVDRLSANPRDTEPFPGVEQFVRIAHGTKGGRPRDVPLLTDAQRDLLARCCARVEPGMYVGYPGYSPQAAQSRFYYVVRKFGISKRELGVVVHGLRHEHVNDLYEVDAGAPSPVRGGCNASPTSDHARRRAASVLGHGRLAVTTCYLGTMRVTSAGAANDEASTGETS</sequence>
<dbReference type="Pfam" id="PF12835">
    <property type="entry name" value="Integrase_1"/>
    <property type="match status" value="1"/>
</dbReference>
<dbReference type="GO" id="GO:0015074">
    <property type="term" value="P:DNA integration"/>
    <property type="evidence" value="ECO:0007669"/>
    <property type="project" value="InterPro"/>
</dbReference>
<dbReference type="InterPro" id="IPR050090">
    <property type="entry name" value="Tyrosine_recombinase_XerCD"/>
</dbReference>
<dbReference type="GO" id="GO:0003677">
    <property type="term" value="F:DNA binding"/>
    <property type="evidence" value="ECO:0007669"/>
    <property type="project" value="UniProtKB-KW"/>
</dbReference>
<dbReference type="InterPro" id="IPR010998">
    <property type="entry name" value="Integrase_recombinase_N"/>
</dbReference>
<dbReference type="Proteomes" id="UP001233172">
    <property type="component" value="Unassembled WGS sequence"/>
</dbReference>
<proteinExistence type="predicted"/>
<feature type="domain" description="Putative integrase N-terminal" evidence="3">
    <location>
        <begin position="23"/>
        <end position="102"/>
    </location>
</feature>
<dbReference type="PANTHER" id="PTHR30349">
    <property type="entry name" value="PHAGE INTEGRASE-RELATED"/>
    <property type="match status" value="1"/>
</dbReference>
<comment type="caution">
    <text evidence="5">The sequence shown here is derived from an EMBL/GenBank/DDBJ whole genome shotgun (WGS) entry which is preliminary data.</text>
</comment>
<feature type="domain" description="Integrase catalytic" evidence="4">
    <location>
        <begin position="130"/>
        <end position="216"/>
    </location>
</feature>
<protein>
    <submittedName>
        <fullName evidence="5">Integrase domain-containing protein</fullName>
    </submittedName>
</protein>
<dbReference type="GO" id="GO:0006310">
    <property type="term" value="P:DNA recombination"/>
    <property type="evidence" value="ECO:0007669"/>
    <property type="project" value="UniProtKB-KW"/>
</dbReference>
<evidence type="ECO:0000256" key="1">
    <source>
        <dbReference type="ARBA" id="ARBA00023125"/>
    </source>
</evidence>
<evidence type="ECO:0000256" key="2">
    <source>
        <dbReference type="ARBA" id="ARBA00023172"/>
    </source>
</evidence>
<accession>A0AAD8EUQ8</accession>
<dbReference type="SUPFAM" id="SSF56349">
    <property type="entry name" value="DNA breaking-rejoining enzymes"/>
    <property type="match status" value="1"/>
</dbReference>
<evidence type="ECO:0000313" key="5">
    <source>
        <dbReference type="EMBL" id="KAK0039484.1"/>
    </source>
</evidence>
<dbReference type="InterPro" id="IPR024456">
    <property type="entry name" value="Integrase_catalytic_putative"/>
</dbReference>
<reference evidence="5" key="2">
    <citation type="submission" date="2023-04" db="EMBL/GenBank/DDBJ databases">
        <authorList>
            <person name="Bu L."/>
            <person name="Lu L."/>
            <person name="Laidemitt M.R."/>
            <person name="Zhang S.M."/>
            <person name="Mutuku M."/>
            <person name="Mkoji G."/>
            <person name="Steinauer M."/>
            <person name="Loker E.S."/>
        </authorList>
    </citation>
    <scope>NUCLEOTIDE SEQUENCE</scope>
    <source>
        <strain evidence="5">KasaAsao</strain>
        <tissue evidence="5">Whole Snail</tissue>
    </source>
</reference>
<evidence type="ECO:0000313" key="6">
    <source>
        <dbReference type="Proteomes" id="UP001233172"/>
    </source>
</evidence>
<dbReference type="InterPro" id="IPR024457">
    <property type="entry name" value="Putative_integrase_N"/>
</dbReference>
<keyword evidence="1" id="KW-0238">DNA-binding</keyword>
<dbReference type="Pfam" id="PF12834">
    <property type="entry name" value="Phage_int_SAM_2"/>
    <property type="match status" value="1"/>
</dbReference>
<dbReference type="InterPro" id="IPR013762">
    <property type="entry name" value="Integrase-like_cat_sf"/>
</dbReference>
<name>A0AAD8EUQ8_BIOPF</name>